<organism evidence="1 2">
    <name type="scientific">Micromonospora taraxaci</name>
    <dbReference type="NCBI Taxonomy" id="1316803"/>
    <lineage>
        <taxon>Bacteria</taxon>
        <taxon>Bacillati</taxon>
        <taxon>Actinomycetota</taxon>
        <taxon>Actinomycetes</taxon>
        <taxon>Micromonosporales</taxon>
        <taxon>Micromonosporaceae</taxon>
        <taxon>Micromonospora</taxon>
    </lineage>
</organism>
<dbReference type="AlphaFoldDB" id="A0A561W1H5"/>
<keyword evidence="2" id="KW-1185">Reference proteome</keyword>
<dbReference type="EMBL" id="VIWZ01000001">
    <property type="protein sequence ID" value="TWG17723.1"/>
    <property type="molecule type" value="Genomic_DNA"/>
</dbReference>
<dbReference type="Proteomes" id="UP000317685">
    <property type="component" value="Unassembled WGS sequence"/>
</dbReference>
<name>A0A561W1H5_9ACTN</name>
<evidence type="ECO:0000313" key="2">
    <source>
        <dbReference type="Proteomes" id="UP000317685"/>
    </source>
</evidence>
<proteinExistence type="predicted"/>
<comment type="caution">
    <text evidence="1">The sequence shown here is derived from an EMBL/GenBank/DDBJ whole genome shotgun (WGS) entry which is preliminary data.</text>
</comment>
<reference evidence="1 2" key="1">
    <citation type="submission" date="2019-06" db="EMBL/GenBank/DDBJ databases">
        <title>Sequencing the genomes of 1000 actinobacteria strains.</title>
        <authorList>
            <person name="Klenk H.-P."/>
        </authorList>
    </citation>
    <scope>NUCLEOTIDE SEQUENCE [LARGE SCALE GENOMIC DNA]</scope>
    <source>
        <strain evidence="1 2">DSM 45885</strain>
    </source>
</reference>
<sequence>MPVSPLLTSRRVVDLMRVASELCPGAPATT</sequence>
<accession>A0A561W1H5</accession>
<protein>
    <submittedName>
        <fullName evidence="1">Uncharacterized protein</fullName>
    </submittedName>
</protein>
<gene>
    <name evidence="1" type="ORF">FHU34_113065</name>
</gene>
<evidence type="ECO:0000313" key="1">
    <source>
        <dbReference type="EMBL" id="TWG17723.1"/>
    </source>
</evidence>